<dbReference type="PROSITE" id="PS50005">
    <property type="entry name" value="TPR"/>
    <property type="match status" value="1"/>
</dbReference>
<dbReference type="AlphaFoldDB" id="A0A4R2JTP2"/>
<comment type="caution">
    <text evidence="3">The sequence shown here is derived from an EMBL/GenBank/DDBJ whole genome shotgun (WGS) entry which is preliminary data.</text>
</comment>
<dbReference type="Gene3D" id="3.30.70.1230">
    <property type="entry name" value="Nucleotide cyclase"/>
    <property type="match status" value="1"/>
</dbReference>
<protein>
    <submittedName>
        <fullName evidence="3">Putative ATPase</fullName>
    </submittedName>
</protein>
<dbReference type="SUPFAM" id="SSF48452">
    <property type="entry name" value="TPR-like"/>
    <property type="match status" value="1"/>
</dbReference>
<dbReference type="InterPro" id="IPR027417">
    <property type="entry name" value="P-loop_NTPase"/>
</dbReference>
<dbReference type="OrthoDB" id="581105at2"/>
<keyword evidence="1" id="KW-0802">TPR repeat</keyword>
<dbReference type="Gene3D" id="1.25.40.10">
    <property type="entry name" value="Tetratricopeptide repeat domain"/>
    <property type="match status" value="1"/>
</dbReference>
<dbReference type="PRINTS" id="PR00364">
    <property type="entry name" value="DISEASERSIST"/>
</dbReference>
<proteinExistence type="predicted"/>
<organism evidence="3 4">
    <name type="scientific">Actinocrispum wychmicini</name>
    <dbReference type="NCBI Taxonomy" id="1213861"/>
    <lineage>
        <taxon>Bacteria</taxon>
        <taxon>Bacillati</taxon>
        <taxon>Actinomycetota</taxon>
        <taxon>Actinomycetes</taxon>
        <taxon>Pseudonocardiales</taxon>
        <taxon>Pseudonocardiaceae</taxon>
        <taxon>Actinocrispum</taxon>
    </lineage>
</organism>
<dbReference type="Proteomes" id="UP000295680">
    <property type="component" value="Unassembled WGS sequence"/>
</dbReference>
<feature type="domain" description="NB-ARC" evidence="2">
    <location>
        <begin position="225"/>
        <end position="388"/>
    </location>
</feature>
<accession>A0A4R2JTP2</accession>
<dbReference type="InterPro" id="IPR002182">
    <property type="entry name" value="NB-ARC"/>
</dbReference>
<dbReference type="Pfam" id="PF13424">
    <property type="entry name" value="TPR_12"/>
    <property type="match status" value="1"/>
</dbReference>
<dbReference type="InterPro" id="IPR011990">
    <property type="entry name" value="TPR-like_helical_dom_sf"/>
</dbReference>
<dbReference type="InterPro" id="IPR019734">
    <property type="entry name" value="TPR_rpt"/>
</dbReference>
<evidence type="ECO:0000313" key="4">
    <source>
        <dbReference type="Proteomes" id="UP000295680"/>
    </source>
</evidence>
<name>A0A4R2JTP2_9PSEU</name>
<sequence>MAPPSPAMHRTILVVDVAGFGPRTNQQQVAVRDGLYASLERTFADVGVPWHECYQEDRGDGVLVLIPPVFAKSLFVEAFPSTLVDALRRHNARSPAGEQIRLRMALHAGEVHDDEHGVVGKAVNLTFRLLDAPVLKKALAESPGLLAIVTSAWFFDEVVWHSETADPGAYGRVRVVAKEIDTVAWIRLPDAHVPPTLGEPPARVGQVPQQLPMQMRQFVGRDREIAEVTGLLGGGGTVVITAIDGTAGVGKTSLAIHCAHEVADRFPDGQLHVNLRGFDPREPMDPDQALSCFLQALDVEPSGFPTDLEAKAALYRSRIADRRMLVVLDNARDTSQVRPLLPGSPTCAVIITSRNRLDSLTVHEGAYRIALEALSDEESLALLAERVPSDRLAAEPSAVRELLELCDRLPLALSIAGARAAGQPDLTISGLVARLRDERGRLDVLDLGDTDLSVRAVFSWSYGVLSPEAAQLFRLLGVHPGPDIDVFACRALTDRPERVLDELTAAHLLTQYVMGRYRFHDLLRIYAADLAADEPEAAVAGERMLDYYLRAALLANQYIQVDCAEQIQLVPSDMTLPEMRSYASAMAWFTAEQATLPAMITFAAERGFSTRAWQLALACTTFLRRTGRWHERASVHRTALTATQATGESTGQVTALRHLANAVARLGCPDEALEYLREADRVLQACPDQIGQFRNHLAYSRVLEAQERPTDALAHAEMAWELVRRSEHPMRHGDALTTMGHQLSRLSRFAEAFPLLTRALELYSDLQHTEGQADVLLTIGDIHRGLGDSASAVEHYQRSIDLDRQLGDRYWEAIGLERTGDLHRDLGDHARAEKYFRESLAILQDLRHVDEKRLRAKVMSD</sequence>
<dbReference type="SUPFAM" id="SSF52540">
    <property type="entry name" value="P-loop containing nucleoside triphosphate hydrolases"/>
    <property type="match status" value="1"/>
</dbReference>
<dbReference type="GO" id="GO:0043531">
    <property type="term" value="F:ADP binding"/>
    <property type="evidence" value="ECO:0007669"/>
    <property type="project" value="InterPro"/>
</dbReference>
<reference evidence="3 4" key="1">
    <citation type="submission" date="2019-03" db="EMBL/GenBank/DDBJ databases">
        <title>Genomic Encyclopedia of Type Strains, Phase IV (KMG-IV): sequencing the most valuable type-strain genomes for metagenomic binning, comparative biology and taxonomic classification.</title>
        <authorList>
            <person name="Goeker M."/>
        </authorList>
    </citation>
    <scope>NUCLEOTIDE SEQUENCE [LARGE SCALE GENOMIC DNA]</scope>
    <source>
        <strain evidence="3 4">DSM 45934</strain>
    </source>
</reference>
<dbReference type="EMBL" id="SLWS01000002">
    <property type="protein sequence ID" value="TCO62537.1"/>
    <property type="molecule type" value="Genomic_DNA"/>
</dbReference>
<dbReference type="PANTHER" id="PTHR47691:SF3">
    <property type="entry name" value="HTH-TYPE TRANSCRIPTIONAL REGULATOR RV0890C-RELATED"/>
    <property type="match status" value="1"/>
</dbReference>
<gene>
    <name evidence="3" type="ORF">EV192_102676</name>
</gene>
<dbReference type="InterPro" id="IPR029787">
    <property type="entry name" value="Nucleotide_cyclase"/>
</dbReference>
<dbReference type="Gene3D" id="3.40.50.300">
    <property type="entry name" value="P-loop containing nucleotide triphosphate hydrolases"/>
    <property type="match status" value="1"/>
</dbReference>
<evidence type="ECO:0000256" key="1">
    <source>
        <dbReference type="PROSITE-ProRule" id="PRU00339"/>
    </source>
</evidence>
<keyword evidence="4" id="KW-1185">Reference proteome</keyword>
<dbReference type="PANTHER" id="PTHR47691">
    <property type="entry name" value="REGULATOR-RELATED"/>
    <property type="match status" value="1"/>
</dbReference>
<feature type="repeat" description="TPR" evidence="1">
    <location>
        <begin position="773"/>
        <end position="806"/>
    </location>
</feature>
<dbReference type="SUPFAM" id="SSF55073">
    <property type="entry name" value="Nucleotide cyclase"/>
    <property type="match status" value="1"/>
</dbReference>
<evidence type="ECO:0000259" key="2">
    <source>
        <dbReference type="Pfam" id="PF00931"/>
    </source>
</evidence>
<dbReference type="RefSeq" id="WP_132114379.1">
    <property type="nucleotide sequence ID" value="NZ_SLWS01000002.1"/>
</dbReference>
<evidence type="ECO:0000313" key="3">
    <source>
        <dbReference type="EMBL" id="TCO62537.1"/>
    </source>
</evidence>
<dbReference type="Pfam" id="PF00931">
    <property type="entry name" value="NB-ARC"/>
    <property type="match status" value="1"/>
</dbReference>
<dbReference type="SMART" id="SM00028">
    <property type="entry name" value="TPR"/>
    <property type="match status" value="4"/>
</dbReference>